<dbReference type="RefSeq" id="WP_077869751.1">
    <property type="nucleotide sequence ID" value="NZ_BKAK01000136.1"/>
</dbReference>
<sequence>MKRKKEGATLIVSVIIFAFVITVMTASLSMVAGEYKIRVVESQRVENLYSAESGLDVAYNIIGRTFNAAVEYGNTQVTNLMSGVQNDNSTNDEKYAKLKEDINYWKDLEVPDDLTSDAKRELREEKRTNIIEDNDNIELLKNEEFKRAFNEFLYRSGNNLEDTKDINNADELAKSILGKKYVKNINKDSEDDRYEHVVFNNNDGQEEPGLFVYDDKNPTPDVDVEKDKSGISYNEGEKNELKSISRTLDGIEENNDLNIDVYDKQEYIIKVTSNFETTNLRQVQAVYTIKVPDYMQSIKKYAVLDNKSLVVGKNMNLINVNNIEVNGQIFVQGDASEVTGTGEIAYDKYLGGIKIDKSKGITFDDNVITRSTFNIIDQVSVNIKGSLYARNVYVGKGKDFASGLAVDKSKLDILNDLVVDNDLTLKAHNTDITINNFYGINDITDNDSDDTKKRNSSSIIVNKDKSDDSNPFTSSINITNEAWIMGAAYINTDGKYETGESIGIKGNYEAYSSSVGSDASKNLHFEYDNPLYLINGTVIEKGEHFVDYWDALDNINNLDVGEIKLSADLSKIHSIGAIVFKDKDGNKQLKGPTYHMDNETAIGAKQIEYAEKVYKLGETATEDDYRDGEDGAINVSELIDLSNIEDLDYNLEDEENKSEKAIFNNEDRIIIIENTTGEDSIEVPDDSSSPIVIKAKNGVLNGVIVTNGDVEIQGGITFRGSIITNGTLDITGNDTKLFKDDNVVKNVQAQNLDIFEEVFKNGHYYNTDADYDLSKYLDEKLWKLIK</sequence>
<feature type="transmembrane region" description="Helical" evidence="1">
    <location>
        <begin position="7"/>
        <end position="32"/>
    </location>
</feature>
<dbReference type="Proteomes" id="UP000679373">
    <property type="component" value="Chromosome"/>
</dbReference>
<keyword evidence="3" id="KW-1185">Reference proteome</keyword>
<evidence type="ECO:0008006" key="4">
    <source>
        <dbReference type="Google" id="ProtNLM"/>
    </source>
</evidence>
<dbReference type="GeneID" id="66347079"/>
<keyword evidence="1" id="KW-0812">Transmembrane</keyword>
<keyword evidence="1" id="KW-1133">Transmembrane helix</keyword>
<dbReference type="AlphaFoldDB" id="A0AB74VD48"/>
<evidence type="ECO:0000256" key="1">
    <source>
        <dbReference type="SAM" id="Phobius"/>
    </source>
</evidence>
<evidence type="ECO:0000313" key="2">
    <source>
        <dbReference type="EMBL" id="QUN34398.1"/>
    </source>
</evidence>
<name>A0AB74VD48_CLOBE</name>
<reference evidence="2" key="1">
    <citation type="submission" date="2021-04" db="EMBL/GenBank/DDBJ databases">
        <title>Complete genome sequence of the type strain Clostridium beijerinckii NRRL B-598.</title>
        <authorList>
            <person name="Sedlar K."/>
            <person name="Branska B."/>
            <person name="Bezdicek M."/>
            <person name="Nykrynova M."/>
            <person name="Lengerova M."/>
            <person name="Skutkova H."/>
            <person name="Patakova P."/>
        </authorList>
    </citation>
    <scope>NUCLEOTIDE SEQUENCE</scope>
    <source>
        <strain evidence="2">DSM 791</strain>
    </source>
</reference>
<gene>
    <name evidence="2" type="ORF">KEC93_21110</name>
</gene>
<proteinExistence type="predicted"/>
<organism evidence="2 3">
    <name type="scientific">Clostridium beijerinckii</name>
    <name type="common">Clostridium MP</name>
    <dbReference type="NCBI Taxonomy" id="1520"/>
    <lineage>
        <taxon>Bacteria</taxon>
        <taxon>Bacillati</taxon>
        <taxon>Bacillota</taxon>
        <taxon>Clostridia</taxon>
        <taxon>Eubacteriales</taxon>
        <taxon>Clostridiaceae</taxon>
        <taxon>Clostridium</taxon>
    </lineage>
</organism>
<protein>
    <recommendedName>
        <fullName evidence="4">Type 4 fimbrial biogenesis protein PilX N-terminal domain-containing protein</fullName>
    </recommendedName>
</protein>
<evidence type="ECO:0000313" key="3">
    <source>
        <dbReference type="Proteomes" id="UP000679373"/>
    </source>
</evidence>
<keyword evidence="1" id="KW-0472">Membrane</keyword>
<accession>A0AB74VD48</accession>
<dbReference type="EMBL" id="CP073653">
    <property type="protein sequence ID" value="QUN34398.1"/>
    <property type="molecule type" value="Genomic_DNA"/>
</dbReference>